<evidence type="ECO:0000256" key="1">
    <source>
        <dbReference type="SAM" id="Coils"/>
    </source>
</evidence>
<comment type="caution">
    <text evidence="2">The sequence shown here is derived from an EMBL/GenBank/DDBJ whole genome shotgun (WGS) entry which is preliminary data.</text>
</comment>
<sequence>RLGELSTEKDKLLVKIESTEKEFERNTEDITGILQILNMLTQNINISVESIKGNIQQSNAEAIETSGMNFKQFVLDIVDIMKTIEGVSSEAEERSDTSEMSETLKSILQTLGLFTENIDSTIDQLIDKVKESADVEIQESTSTFDSFVQDLMEILENVYLSLRKLTMSKSQDLYKQLEEITENFNSQNNDLNTIDKKLSVINAQNNHDSADLSACNKRLEDVNKRIEEINEKIKKSGDEIEQRNLVIEEKQKENFEAEIKNLKQLKNLYWDDISIIKKNIEGKQIELDGLQKKLQELQGIQSFYDNIIEIESNIKELNSNIEEKKNVTINTEENIKNLKLEQDAIISKIEVRLSEKDNFWE</sequence>
<gene>
    <name evidence="2" type="ORF">S12H4_08501</name>
</gene>
<protein>
    <submittedName>
        <fullName evidence="2">Uncharacterized protein</fullName>
    </submittedName>
</protein>
<organism evidence="2">
    <name type="scientific">marine sediment metagenome</name>
    <dbReference type="NCBI Taxonomy" id="412755"/>
    <lineage>
        <taxon>unclassified sequences</taxon>
        <taxon>metagenomes</taxon>
        <taxon>ecological metagenomes</taxon>
    </lineage>
</organism>
<dbReference type="AlphaFoldDB" id="X1REV7"/>
<accession>X1REV7</accession>
<name>X1REV7_9ZZZZ</name>
<feature type="non-terminal residue" evidence="2">
    <location>
        <position position="1"/>
    </location>
</feature>
<reference evidence="2" key="1">
    <citation type="journal article" date="2014" name="Front. Microbiol.">
        <title>High frequency of phylogenetically diverse reductive dehalogenase-homologous genes in deep subseafloor sedimentary metagenomes.</title>
        <authorList>
            <person name="Kawai M."/>
            <person name="Futagami T."/>
            <person name="Toyoda A."/>
            <person name="Takaki Y."/>
            <person name="Nishi S."/>
            <person name="Hori S."/>
            <person name="Arai W."/>
            <person name="Tsubouchi T."/>
            <person name="Morono Y."/>
            <person name="Uchiyama I."/>
            <person name="Ito T."/>
            <person name="Fujiyama A."/>
            <person name="Inagaki F."/>
            <person name="Takami H."/>
        </authorList>
    </citation>
    <scope>NUCLEOTIDE SEQUENCE</scope>
    <source>
        <strain evidence="2">Expedition CK06-06</strain>
    </source>
</reference>
<keyword evidence="1" id="KW-0175">Coiled coil</keyword>
<evidence type="ECO:0000313" key="2">
    <source>
        <dbReference type="EMBL" id="GAI65511.1"/>
    </source>
</evidence>
<feature type="coiled-coil region" evidence="1">
    <location>
        <begin position="177"/>
        <end position="341"/>
    </location>
</feature>
<dbReference type="EMBL" id="BARW01003289">
    <property type="protein sequence ID" value="GAI65511.1"/>
    <property type="molecule type" value="Genomic_DNA"/>
</dbReference>
<feature type="non-terminal residue" evidence="2">
    <location>
        <position position="361"/>
    </location>
</feature>
<proteinExistence type="predicted"/>